<dbReference type="CDD" id="cd03255">
    <property type="entry name" value="ABC_MJ0796_LolCDE_FtsE"/>
    <property type="match status" value="1"/>
</dbReference>
<evidence type="ECO:0000313" key="6">
    <source>
        <dbReference type="Proteomes" id="UP001257914"/>
    </source>
</evidence>
<dbReference type="PANTHER" id="PTHR24220">
    <property type="entry name" value="IMPORT ATP-BINDING PROTEIN"/>
    <property type="match status" value="1"/>
</dbReference>
<dbReference type="PANTHER" id="PTHR24220:SF648">
    <property type="entry name" value="ABC TRANSPORTER ATP-BINDING PROTEIN YTRE"/>
    <property type="match status" value="1"/>
</dbReference>
<keyword evidence="2" id="KW-0547">Nucleotide-binding</keyword>
<dbReference type="InterPro" id="IPR027417">
    <property type="entry name" value="P-loop_NTPase"/>
</dbReference>
<gene>
    <name evidence="5" type="ORF">RT723_01075</name>
</gene>
<feature type="domain" description="ABC transporter" evidence="4">
    <location>
        <begin position="2"/>
        <end position="226"/>
    </location>
</feature>
<protein>
    <submittedName>
        <fullName evidence="5">ABC transporter ATP-binding protein</fullName>
    </submittedName>
</protein>
<evidence type="ECO:0000313" key="5">
    <source>
        <dbReference type="EMBL" id="MDU0111623.1"/>
    </source>
</evidence>
<dbReference type="GO" id="GO:0005524">
    <property type="term" value="F:ATP binding"/>
    <property type="evidence" value="ECO:0007669"/>
    <property type="project" value="UniProtKB-KW"/>
</dbReference>
<dbReference type="InterPro" id="IPR003439">
    <property type="entry name" value="ABC_transporter-like_ATP-bd"/>
</dbReference>
<name>A0ABU3QX50_9GAMM</name>
<keyword evidence="1" id="KW-0813">Transport</keyword>
<keyword evidence="6" id="KW-1185">Reference proteome</keyword>
<dbReference type="InterPro" id="IPR017911">
    <property type="entry name" value="MacB-like_ATP-bd"/>
</dbReference>
<evidence type="ECO:0000259" key="4">
    <source>
        <dbReference type="PROSITE" id="PS50893"/>
    </source>
</evidence>
<reference evidence="5 6" key="1">
    <citation type="submission" date="2023-10" db="EMBL/GenBank/DDBJ databases">
        <title>Psychrosphaera aquimaarina strain SW33 isolated from seawater.</title>
        <authorList>
            <person name="Bayburt H."/>
            <person name="Kim J.M."/>
            <person name="Choi B.J."/>
            <person name="Jeon C.O."/>
        </authorList>
    </citation>
    <scope>NUCLEOTIDE SEQUENCE [LARGE SCALE GENOMIC DNA]</scope>
    <source>
        <strain evidence="5 6">KCTC 52743</strain>
    </source>
</reference>
<dbReference type="SMART" id="SM00382">
    <property type="entry name" value="AAA"/>
    <property type="match status" value="1"/>
</dbReference>
<sequence>MLKIQNLSKSYRTENVETTALNNIDIEINKGEFIAIMGPSGCGKSTLLNTIGMLDSPTSGHYWFNDEDVANYSEAKLANIRKHNIGFIFQSFNLIDELTVRENIELALLYHNIPSAERKERVEKVMQQVGIAHRANHMPSQLSGGQQQRVAVARAVVGDQSMILADEPTGNLDTQHGHEVMEMLQELNANGKTIVMVTHSPAHAEFATRTITLLDGQVVEPALKAVS</sequence>
<evidence type="ECO:0000256" key="2">
    <source>
        <dbReference type="ARBA" id="ARBA00022741"/>
    </source>
</evidence>
<dbReference type="RefSeq" id="WP_315945539.1">
    <property type="nucleotide sequence ID" value="NZ_JAWCUA010000001.1"/>
</dbReference>
<keyword evidence="3 5" id="KW-0067">ATP-binding</keyword>
<evidence type="ECO:0000256" key="1">
    <source>
        <dbReference type="ARBA" id="ARBA00022448"/>
    </source>
</evidence>
<dbReference type="SUPFAM" id="SSF52540">
    <property type="entry name" value="P-loop containing nucleoside triphosphate hydrolases"/>
    <property type="match status" value="1"/>
</dbReference>
<dbReference type="InterPro" id="IPR003593">
    <property type="entry name" value="AAA+_ATPase"/>
</dbReference>
<dbReference type="PROSITE" id="PS50893">
    <property type="entry name" value="ABC_TRANSPORTER_2"/>
    <property type="match status" value="1"/>
</dbReference>
<dbReference type="Pfam" id="PF00005">
    <property type="entry name" value="ABC_tran"/>
    <property type="match status" value="1"/>
</dbReference>
<accession>A0ABU3QX50</accession>
<dbReference type="Proteomes" id="UP001257914">
    <property type="component" value="Unassembled WGS sequence"/>
</dbReference>
<dbReference type="EMBL" id="JAWCUA010000001">
    <property type="protein sequence ID" value="MDU0111623.1"/>
    <property type="molecule type" value="Genomic_DNA"/>
</dbReference>
<organism evidence="5 6">
    <name type="scientific">Psychrosphaera aquimarina</name>
    <dbReference type="NCBI Taxonomy" id="2044854"/>
    <lineage>
        <taxon>Bacteria</taxon>
        <taxon>Pseudomonadati</taxon>
        <taxon>Pseudomonadota</taxon>
        <taxon>Gammaproteobacteria</taxon>
        <taxon>Alteromonadales</taxon>
        <taxon>Pseudoalteromonadaceae</taxon>
        <taxon>Psychrosphaera</taxon>
    </lineage>
</organism>
<dbReference type="InterPro" id="IPR017871">
    <property type="entry name" value="ABC_transporter-like_CS"/>
</dbReference>
<comment type="caution">
    <text evidence="5">The sequence shown here is derived from an EMBL/GenBank/DDBJ whole genome shotgun (WGS) entry which is preliminary data.</text>
</comment>
<proteinExistence type="predicted"/>
<dbReference type="PROSITE" id="PS00211">
    <property type="entry name" value="ABC_TRANSPORTER_1"/>
    <property type="match status" value="1"/>
</dbReference>
<evidence type="ECO:0000256" key="3">
    <source>
        <dbReference type="ARBA" id="ARBA00022840"/>
    </source>
</evidence>
<dbReference type="Gene3D" id="3.40.50.300">
    <property type="entry name" value="P-loop containing nucleotide triphosphate hydrolases"/>
    <property type="match status" value="1"/>
</dbReference>
<dbReference type="InterPro" id="IPR015854">
    <property type="entry name" value="ABC_transpr_LolD-like"/>
</dbReference>